<dbReference type="SUPFAM" id="SSF54909">
    <property type="entry name" value="Dimeric alpha+beta barrel"/>
    <property type="match status" value="1"/>
</dbReference>
<evidence type="ECO:0000313" key="3">
    <source>
        <dbReference type="Proteomes" id="UP001302367"/>
    </source>
</evidence>
<gene>
    <name evidence="2" type="ORF">RHO25_002213</name>
</gene>
<dbReference type="InterPro" id="IPR011008">
    <property type="entry name" value="Dimeric_a/b-barrel"/>
</dbReference>
<organism evidence="2 3">
    <name type="scientific">Cercospora beticola</name>
    <name type="common">Sugarbeet leaf spot fungus</name>
    <dbReference type="NCBI Taxonomy" id="122368"/>
    <lineage>
        <taxon>Eukaryota</taxon>
        <taxon>Fungi</taxon>
        <taxon>Dikarya</taxon>
        <taxon>Ascomycota</taxon>
        <taxon>Pezizomycotina</taxon>
        <taxon>Dothideomycetes</taxon>
        <taxon>Dothideomycetidae</taxon>
        <taxon>Mycosphaerellales</taxon>
        <taxon>Mycosphaerellaceae</taxon>
        <taxon>Cercospora</taxon>
    </lineage>
</organism>
<dbReference type="GeneID" id="90643805"/>
<feature type="domain" description="ABM" evidence="1">
    <location>
        <begin position="5"/>
        <end position="94"/>
    </location>
</feature>
<sequence length="172" mass="19921">MPIYLSMQRVRFSSPDAYQKFKLLFSDTRTHLMQLPGFLHLTWWEHPDDPTWFNECSFWTSRGALYHWHKNTYHKHCKAWAANGAIMEDLITNFELVGTRLLRVCPVCAETQDKKYELSEEQAVLREQCPKCGFHFPVLGETESSFAVFKDVVMGEKGANGKKVEPSEVESA</sequence>
<dbReference type="EMBL" id="CP134185">
    <property type="protein sequence ID" value="WPA97603.1"/>
    <property type="molecule type" value="Genomic_DNA"/>
</dbReference>
<accession>A0ABZ0NDK9</accession>
<proteinExistence type="predicted"/>
<keyword evidence="3" id="KW-1185">Reference proteome</keyword>
<evidence type="ECO:0000259" key="1">
    <source>
        <dbReference type="PROSITE" id="PS51725"/>
    </source>
</evidence>
<evidence type="ECO:0000313" key="2">
    <source>
        <dbReference type="EMBL" id="WPA97603.1"/>
    </source>
</evidence>
<dbReference type="RefSeq" id="XP_065458270.1">
    <property type="nucleotide sequence ID" value="XM_065602198.1"/>
</dbReference>
<dbReference type="PROSITE" id="PS51725">
    <property type="entry name" value="ABM"/>
    <property type="match status" value="1"/>
</dbReference>
<reference evidence="2 3" key="1">
    <citation type="submission" date="2023-09" db="EMBL/GenBank/DDBJ databases">
        <title>Complete-Gapless Cercospora beticola genome.</title>
        <authorList>
            <person name="Wyatt N.A."/>
            <person name="Spanner R.E."/>
            <person name="Bolton M.D."/>
        </authorList>
    </citation>
    <scope>NUCLEOTIDE SEQUENCE [LARGE SCALE GENOMIC DNA]</scope>
    <source>
        <strain evidence="2">Cb09-40</strain>
    </source>
</reference>
<dbReference type="Pfam" id="PF03992">
    <property type="entry name" value="ABM"/>
    <property type="match status" value="1"/>
</dbReference>
<dbReference type="InterPro" id="IPR007138">
    <property type="entry name" value="ABM_dom"/>
</dbReference>
<protein>
    <recommendedName>
        <fullName evidence="1">ABM domain-containing protein</fullName>
    </recommendedName>
</protein>
<dbReference type="Gene3D" id="3.30.70.100">
    <property type="match status" value="1"/>
</dbReference>
<name>A0ABZ0NDK9_CERBT</name>
<dbReference type="Proteomes" id="UP001302367">
    <property type="component" value="Chromosome 2"/>
</dbReference>